<dbReference type="Proteomes" id="UP000664203">
    <property type="component" value="Unassembled WGS sequence"/>
</dbReference>
<feature type="region of interest" description="Disordered" evidence="1">
    <location>
        <begin position="157"/>
        <end position="207"/>
    </location>
</feature>
<proteinExistence type="predicted"/>
<organism evidence="3 4">
    <name type="scientific">Alectoria fallacina</name>
    <dbReference type="NCBI Taxonomy" id="1903189"/>
    <lineage>
        <taxon>Eukaryota</taxon>
        <taxon>Fungi</taxon>
        <taxon>Dikarya</taxon>
        <taxon>Ascomycota</taxon>
        <taxon>Pezizomycotina</taxon>
        <taxon>Lecanoromycetes</taxon>
        <taxon>OSLEUM clade</taxon>
        <taxon>Lecanoromycetidae</taxon>
        <taxon>Lecanorales</taxon>
        <taxon>Lecanorineae</taxon>
        <taxon>Parmeliaceae</taxon>
        <taxon>Alectoria</taxon>
    </lineage>
</organism>
<feature type="region of interest" description="Disordered" evidence="1">
    <location>
        <begin position="1"/>
        <end position="21"/>
    </location>
</feature>
<dbReference type="Pfam" id="PF15474">
    <property type="entry name" value="MU117"/>
    <property type="match status" value="1"/>
</dbReference>
<feature type="compositionally biased region" description="Polar residues" evidence="1">
    <location>
        <begin position="131"/>
        <end position="148"/>
    </location>
</feature>
<accession>A0A8H3FNV7</accession>
<feature type="compositionally biased region" description="Low complexity" evidence="1">
    <location>
        <begin position="161"/>
        <end position="200"/>
    </location>
</feature>
<keyword evidence="4" id="KW-1185">Reference proteome</keyword>
<dbReference type="AlphaFoldDB" id="A0A8H3FNV7"/>
<dbReference type="OrthoDB" id="3886018at2759"/>
<comment type="caution">
    <text evidence="3">The sequence shown here is derived from an EMBL/GenBank/DDBJ whole genome shotgun (WGS) entry which is preliminary data.</text>
</comment>
<protein>
    <submittedName>
        <fullName evidence="3">Uncharacterized protein</fullName>
    </submittedName>
</protein>
<gene>
    <name evidence="3" type="ORF">ALECFALPRED_003091</name>
</gene>
<dbReference type="EMBL" id="CAJPDR010000201">
    <property type="protein sequence ID" value="CAF9925213.1"/>
    <property type="molecule type" value="Genomic_DNA"/>
</dbReference>
<evidence type="ECO:0000256" key="1">
    <source>
        <dbReference type="SAM" id="MobiDB-lite"/>
    </source>
</evidence>
<keyword evidence="2" id="KW-1133">Transmembrane helix</keyword>
<evidence type="ECO:0000313" key="3">
    <source>
        <dbReference type="EMBL" id="CAF9925213.1"/>
    </source>
</evidence>
<evidence type="ECO:0000256" key="2">
    <source>
        <dbReference type="SAM" id="Phobius"/>
    </source>
</evidence>
<name>A0A8H3FNV7_9LECA</name>
<evidence type="ECO:0000313" key="4">
    <source>
        <dbReference type="Proteomes" id="UP000664203"/>
    </source>
</evidence>
<feature type="transmembrane region" description="Helical" evidence="2">
    <location>
        <begin position="99"/>
        <end position="125"/>
    </location>
</feature>
<sequence>MNYEVQDKPSTSPEVIPQPDGNKYYVGGERWDLPIFDTSIHPQAKFKDRSGLEVRPSTSLQVAPQPDENKYYVGGGGSEHSVLDQSIQLQAKSKARPRAVWVLAMTAVVCLAIALGAGLGAGLAAQHKSPAISSSGTPITATKASNASGTTIQASNISSITSNPPEQPNSPTSTPSSTPTAISSASSPSSPVKASAPSTPIQTSSNDKGSSLCYSLDGITCQNAYSQYNDTYLYTAYTSYILPSGGISGNGTLLLAPDEGCAAIFECSSKADYAAGMTGAQIKAAFGHMYQNDEVRVCGSSALSDGCKIQAAACDSCRPGVPCGSMNAESIANKYPCYT</sequence>
<reference evidence="3" key="1">
    <citation type="submission" date="2021-03" db="EMBL/GenBank/DDBJ databases">
        <authorList>
            <person name="Tagirdzhanova G."/>
        </authorList>
    </citation>
    <scope>NUCLEOTIDE SEQUENCE</scope>
</reference>
<feature type="region of interest" description="Disordered" evidence="1">
    <location>
        <begin position="129"/>
        <end position="148"/>
    </location>
</feature>
<keyword evidence="2" id="KW-0472">Membrane</keyword>
<dbReference type="InterPro" id="IPR029167">
    <property type="entry name" value="Mug117"/>
</dbReference>
<keyword evidence="2" id="KW-0812">Transmembrane</keyword>